<accession>A0A382KHD5</accession>
<dbReference type="AlphaFoldDB" id="A0A382KHD5"/>
<organism evidence="1">
    <name type="scientific">marine metagenome</name>
    <dbReference type="NCBI Taxonomy" id="408172"/>
    <lineage>
        <taxon>unclassified sequences</taxon>
        <taxon>metagenomes</taxon>
        <taxon>ecological metagenomes</taxon>
    </lineage>
</organism>
<dbReference type="EMBL" id="UINC01080574">
    <property type="protein sequence ID" value="SVC23639.1"/>
    <property type="molecule type" value="Genomic_DNA"/>
</dbReference>
<evidence type="ECO:0000313" key="1">
    <source>
        <dbReference type="EMBL" id="SVC23639.1"/>
    </source>
</evidence>
<proteinExistence type="predicted"/>
<reference evidence="1" key="1">
    <citation type="submission" date="2018-05" db="EMBL/GenBank/DDBJ databases">
        <authorList>
            <person name="Lanie J.A."/>
            <person name="Ng W.-L."/>
            <person name="Kazmierczak K.M."/>
            <person name="Andrzejewski T.M."/>
            <person name="Davidsen T.M."/>
            <person name="Wayne K.J."/>
            <person name="Tettelin H."/>
            <person name="Glass J.I."/>
            <person name="Rusch D."/>
            <person name="Podicherti R."/>
            <person name="Tsui H.-C.T."/>
            <person name="Winkler M.E."/>
        </authorList>
    </citation>
    <scope>NUCLEOTIDE SEQUENCE</scope>
</reference>
<name>A0A382KHD5_9ZZZZ</name>
<sequence length="167" mass="18548">MKKTLIFTLLFMPVLTCFSEITGHWEFNGTLNATIGQNLEWAWEQGDASFDTTGNFGISDINGKPANVLKFTDSDDLSDFSGIEVAHGAELDEDDWLLHEYTIILDLLYPEDSTGAIRSIVSNEYFGQSKIMINESDKIGGVSFHGKISANTWHRVAIVVSHSNKTI</sequence>
<gene>
    <name evidence="1" type="ORF">METZ01_LOCUS276493</name>
</gene>
<feature type="non-terminal residue" evidence="1">
    <location>
        <position position="167"/>
    </location>
</feature>
<protein>
    <recommendedName>
        <fullName evidence="2">3-keto-disaccharide hydrolase domain-containing protein</fullName>
    </recommendedName>
</protein>
<evidence type="ECO:0008006" key="2">
    <source>
        <dbReference type="Google" id="ProtNLM"/>
    </source>
</evidence>